<protein>
    <submittedName>
        <fullName evidence="1">Type VI secretion system baseplate subunit TssF</fullName>
    </submittedName>
</protein>
<gene>
    <name evidence="1" type="primary">vasA</name>
    <name evidence="1" type="ORF">CWE14_04580</name>
</gene>
<proteinExistence type="predicted"/>
<evidence type="ECO:0000313" key="2">
    <source>
        <dbReference type="Proteomes" id="UP000287823"/>
    </source>
</evidence>
<name>A0A432WIU1_9GAMM</name>
<comment type="caution">
    <text evidence="1">The sequence shown here is derived from an EMBL/GenBank/DDBJ whole genome shotgun (WGS) entry which is preliminary data.</text>
</comment>
<organism evidence="1 2">
    <name type="scientific">Aliidiomarina soli</name>
    <dbReference type="NCBI Taxonomy" id="1928574"/>
    <lineage>
        <taxon>Bacteria</taxon>
        <taxon>Pseudomonadati</taxon>
        <taxon>Pseudomonadota</taxon>
        <taxon>Gammaproteobacteria</taxon>
        <taxon>Alteromonadales</taxon>
        <taxon>Idiomarinaceae</taxon>
        <taxon>Aliidiomarina</taxon>
    </lineage>
</organism>
<dbReference type="Proteomes" id="UP000287823">
    <property type="component" value="Unassembled WGS sequence"/>
</dbReference>
<dbReference type="InterPro" id="IPR010272">
    <property type="entry name" value="T6SS_TssF"/>
</dbReference>
<dbReference type="PANTHER" id="PTHR35370:SF1">
    <property type="entry name" value="TYPE VI SECRETION SYSTEM COMPONENT TSSF1"/>
    <property type="match status" value="1"/>
</dbReference>
<dbReference type="EMBL" id="PIPO01000002">
    <property type="protein sequence ID" value="RUO33746.1"/>
    <property type="molecule type" value="Genomic_DNA"/>
</dbReference>
<sequence>MKEFFESEMQDFAAAASEFASAYPEQAALLNLESLGDRDPYVERLFEGMAFLTAGVRKQLQQGMPELASQLLQQMAPALGRTYPSSCVVEFSLPQDATNPITVRQGQRVTARNVGPDQVACHFTTVREQMIRPLQVHSFKRNDTTGGRCQLTIDFLKAESQPWQGMNLQRLPVYLNSDRSQAYRLWQLLTSASTHCTLQQPGSERRFAVRFAPQSLATMAGMLPETGRDVAAYSLPLDYFCAREFFFYIELEGLENVEWQEGATSFTLTVDSDLTLPPNHSVDASQLVLNTVPVVNLFDADAEPLRFDHTRADYPLRPDTTYLGHMDIFSVDRVTGRNLHTGAERRYAHLHARHYRNGNDSVFYSIEDQTPAGKPVTRLVLHQGGQPVSEIVSVGVTASNGYYARQHIGLGAVQEVRAESLAGLKVRNITRPSKPCRAATNDGPEWRWIATLASSIGNLEHQHQLQQLLGLYDWSGEAANRRRIESLVSFSKTLQHGIQRGALCRQWAVELTVQEEAFDSKADAELFGYMIHQLLAALAPVGEDVSTRLVLLPDYEETRWLPRR</sequence>
<accession>A0A432WIU1</accession>
<reference evidence="1 2" key="1">
    <citation type="journal article" date="2011" name="Front. Microbiol.">
        <title>Genomic signatures of strain selection and enhancement in Bacillus atrophaeus var. globigii, a historical biowarfare simulant.</title>
        <authorList>
            <person name="Gibbons H.S."/>
            <person name="Broomall S.M."/>
            <person name="McNew L.A."/>
            <person name="Daligault H."/>
            <person name="Chapman C."/>
            <person name="Bruce D."/>
            <person name="Karavis M."/>
            <person name="Krepps M."/>
            <person name="McGregor P.A."/>
            <person name="Hong C."/>
            <person name="Park K.H."/>
            <person name="Akmal A."/>
            <person name="Feldman A."/>
            <person name="Lin J.S."/>
            <person name="Chang W.E."/>
            <person name="Higgs B.W."/>
            <person name="Demirev P."/>
            <person name="Lindquist J."/>
            <person name="Liem A."/>
            <person name="Fochler E."/>
            <person name="Read T.D."/>
            <person name="Tapia R."/>
            <person name="Johnson S."/>
            <person name="Bishop-Lilly K.A."/>
            <person name="Detter C."/>
            <person name="Han C."/>
            <person name="Sozhamannan S."/>
            <person name="Rosenzweig C.N."/>
            <person name="Skowronski E.W."/>
        </authorList>
    </citation>
    <scope>NUCLEOTIDE SEQUENCE [LARGE SCALE GENOMIC DNA]</scope>
    <source>
        <strain evidence="1 2">Y4G10-17</strain>
    </source>
</reference>
<evidence type="ECO:0000313" key="1">
    <source>
        <dbReference type="EMBL" id="RUO33746.1"/>
    </source>
</evidence>
<dbReference type="AlphaFoldDB" id="A0A432WIU1"/>
<dbReference type="PANTHER" id="PTHR35370">
    <property type="entry name" value="CYTOPLASMIC PROTEIN-RELATED-RELATED"/>
    <property type="match status" value="1"/>
</dbReference>
<dbReference type="NCBIfam" id="TIGR03359">
    <property type="entry name" value="VI_chp_6"/>
    <property type="match status" value="1"/>
</dbReference>
<dbReference type="RefSeq" id="WP_126798313.1">
    <property type="nucleotide sequence ID" value="NZ_PIPO01000002.1"/>
</dbReference>
<keyword evidence="2" id="KW-1185">Reference proteome</keyword>
<dbReference type="Pfam" id="PF05947">
    <property type="entry name" value="T6SS_TssF"/>
    <property type="match status" value="1"/>
</dbReference>